<keyword evidence="1" id="KW-0547">Nucleotide-binding</keyword>
<dbReference type="RefSeq" id="XP_007860168.1">
    <property type="nucleotide sequence ID" value="XM_007861977.1"/>
</dbReference>
<dbReference type="HOGENOM" id="CLU_001832_1_1_1"/>
<feature type="non-terminal residue" evidence="8">
    <location>
        <position position="1"/>
    </location>
</feature>
<dbReference type="PROSITE" id="PS51192">
    <property type="entry name" value="HELICASE_ATP_BIND_1"/>
    <property type="match status" value="1"/>
</dbReference>
<feature type="compositionally biased region" description="Polar residues" evidence="5">
    <location>
        <begin position="1087"/>
        <end position="1103"/>
    </location>
</feature>
<feature type="domain" description="Helicase C-terminal" evidence="7">
    <location>
        <begin position="519"/>
        <end position="692"/>
    </location>
</feature>
<evidence type="ECO:0000256" key="4">
    <source>
        <dbReference type="ARBA" id="ARBA00022840"/>
    </source>
</evidence>
<dbReference type="OrthoDB" id="28053at2759"/>
<dbReference type="Gene3D" id="3.40.50.300">
    <property type="entry name" value="P-loop containing nucleotide triphosphate hydrolases"/>
    <property type="match status" value="2"/>
</dbReference>
<dbReference type="InterPro" id="IPR014001">
    <property type="entry name" value="Helicase_ATP-bd"/>
</dbReference>
<evidence type="ECO:0000256" key="3">
    <source>
        <dbReference type="ARBA" id="ARBA00022806"/>
    </source>
</evidence>
<dbReference type="GO" id="GO:0005524">
    <property type="term" value="F:ATP binding"/>
    <property type="evidence" value="ECO:0007669"/>
    <property type="project" value="UniProtKB-KW"/>
</dbReference>
<dbReference type="InterPro" id="IPR011545">
    <property type="entry name" value="DEAD/DEAH_box_helicase_dom"/>
</dbReference>
<dbReference type="InterPro" id="IPR027417">
    <property type="entry name" value="P-loop_NTPase"/>
</dbReference>
<name>S7QMG3_GLOTA</name>
<evidence type="ECO:0000313" key="9">
    <source>
        <dbReference type="Proteomes" id="UP000030669"/>
    </source>
</evidence>
<dbReference type="Pfam" id="PF04408">
    <property type="entry name" value="WHD_HA2"/>
    <property type="match status" value="1"/>
</dbReference>
<evidence type="ECO:0000256" key="1">
    <source>
        <dbReference type="ARBA" id="ARBA00022741"/>
    </source>
</evidence>
<dbReference type="Pfam" id="PF00270">
    <property type="entry name" value="DEAD"/>
    <property type="match status" value="1"/>
</dbReference>
<dbReference type="SMART" id="SM00847">
    <property type="entry name" value="HA2"/>
    <property type="match status" value="1"/>
</dbReference>
<feature type="region of interest" description="Disordered" evidence="5">
    <location>
        <begin position="192"/>
        <end position="225"/>
    </location>
</feature>
<dbReference type="InterPro" id="IPR048333">
    <property type="entry name" value="HA2_WH"/>
</dbReference>
<evidence type="ECO:0000259" key="6">
    <source>
        <dbReference type="PROSITE" id="PS51192"/>
    </source>
</evidence>
<dbReference type="Pfam" id="PF21010">
    <property type="entry name" value="HA2_C"/>
    <property type="match status" value="1"/>
</dbReference>
<evidence type="ECO:0000256" key="5">
    <source>
        <dbReference type="SAM" id="MobiDB-lite"/>
    </source>
</evidence>
<dbReference type="PROSITE" id="PS51194">
    <property type="entry name" value="HELICASE_CTER"/>
    <property type="match status" value="1"/>
</dbReference>
<dbReference type="GO" id="GO:0003723">
    <property type="term" value="F:RNA binding"/>
    <property type="evidence" value="ECO:0007669"/>
    <property type="project" value="TreeGrafter"/>
</dbReference>
<reference evidence="8 9" key="1">
    <citation type="journal article" date="2012" name="Science">
        <title>The Paleozoic origin of enzymatic lignin decomposition reconstructed from 31 fungal genomes.</title>
        <authorList>
            <person name="Floudas D."/>
            <person name="Binder M."/>
            <person name="Riley R."/>
            <person name="Barry K."/>
            <person name="Blanchette R.A."/>
            <person name="Henrissat B."/>
            <person name="Martinez A.T."/>
            <person name="Otillar R."/>
            <person name="Spatafora J.W."/>
            <person name="Yadav J.S."/>
            <person name="Aerts A."/>
            <person name="Benoit I."/>
            <person name="Boyd A."/>
            <person name="Carlson A."/>
            <person name="Copeland A."/>
            <person name="Coutinho P.M."/>
            <person name="de Vries R.P."/>
            <person name="Ferreira P."/>
            <person name="Findley K."/>
            <person name="Foster B."/>
            <person name="Gaskell J."/>
            <person name="Glotzer D."/>
            <person name="Gorecki P."/>
            <person name="Heitman J."/>
            <person name="Hesse C."/>
            <person name="Hori C."/>
            <person name="Igarashi K."/>
            <person name="Jurgens J.A."/>
            <person name="Kallen N."/>
            <person name="Kersten P."/>
            <person name="Kohler A."/>
            <person name="Kuees U."/>
            <person name="Kumar T.K.A."/>
            <person name="Kuo A."/>
            <person name="LaButti K."/>
            <person name="Larrondo L.F."/>
            <person name="Lindquist E."/>
            <person name="Ling A."/>
            <person name="Lombard V."/>
            <person name="Lucas S."/>
            <person name="Lundell T."/>
            <person name="Martin R."/>
            <person name="McLaughlin D.J."/>
            <person name="Morgenstern I."/>
            <person name="Morin E."/>
            <person name="Murat C."/>
            <person name="Nagy L.G."/>
            <person name="Nolan M."/>
            <person name="Ohm R.A."/>
            <person name="Patyshakuliyeva A."/>
            <person name="Rokas A."/>
            <person name="Ruiz-Duenas F.J."/>
            <person name="Sabat G."/>
            <person name="Salamov A."/>
            <person name="Samejima M."/>
            <person name="Schmutz J."/>
            <person name="Slot J.C."/>
            <person name="St John F."/>
            <person name="Stenlid J."/>
            <person name="Sun H."/>
            <person name="Sun S."/>
            <person name="Syed K."/>
            <person name="Tsang A."/>
            <person name="Wiebenga A."/>
            <person name="Young D."/>
            <person name="Pisabarro A."/>
            <person name="Eastwood D.C."/>
            <person name="Martin F."/>
            <person name="Cullen D."/>
            <person name="Grigoriev I.V."/>
            <person name="Hibbett D.S."/>
        </authorList>
    </citation>
    <scope>NUCLEOTIDE SEQUENCE [LARGE SCALE GENOMIC DNA]</scope>
    <source>
        <strain evidence="8 9">ATCC 11539</strain>
    </source>
</reference>
<dbReference type="SMART" id="SM00490">
    <property type="entry name" value="HELICc"/>
    <property type="match status" value="1"/>
</dbReference>
<dbReference type="InterPro" id="IPR007502">
    <property type="entry name" value="Helicase-assoc_dom"/>
</dbReference>
<dbReference type="SUPFAM" id="SSF52540">
    <property type="entry name" value="P-loop containing nucleoside triphosphate hydrolases"/>
    <property type="match status" value="1"/>
</dbReference>
<dbReference type="CDD" id="cd17917">
    <property type="entry name" value="DEXHc_RHA-like"/>
    <property type="match status" value="1"/>
</dbReference>
<sequence length="1138" mass="127219">RTTVVVDAEPIIVGQGDAPQRKESIRLAALSAVMQLNDRDMLEKRKPAPSIASTSLPTTVPLSNGTQIDYDRARQFMDYYCRRFKFGSPDISFKASSGRGGSQWEAVMTVGGRRIGIGTAPAKKTAQIQCYLDVVQYLEGCDPDLWKEFVEAAKTGKDLGLAPKVHFHLSDSIGDDIKDLCDQIADSTLYRNVPRNVSGPGSADGSDVGGSRAQSRQRSSVSPAWLERKSKELQRKRQEYLSDPATEKMRTSRAALPVSTVALQLLEHIRNNEVTICMATTGSGKTTQIPQLILDEWIDRGEGANCNIVCTQPRRLAAVSVAERVAKERNERCGEGSIGYSVRFEAKPPRDHGSVTFCTTGIFFKRMQSALLEGSTDLDNVTHVIVDEVHERFVDTDLLLVVLKRLLADRKAKNKPLKVILMSATIDPKLFQEYFPDENGRPADVLEVPGRAFPVDKYFLDDFLPQLRAAPSANSIFREESVVKYIDREMNMVAPVTPTQAAHTINEDLDIPHPLVALTISHVLQSSDSGHVLVFLPGWDDIATVQRLLLEGNWPFNFMDQRKFSIHLLHSTIPLAEQEVIFEPPPEGVRRIILATNIAETSVTIPDVVYVVDTGKVKEQRYDPERRITSLVSAWVGSSNLMQRAGRAGRHRPGQYFGLLSKKQAEVLQPYQTVEMKRVDLSNIVMHVKALQFPGMSVEEVLDAAIEPPASERVRSAIKDLEMVGALDQDQNLTSLGRVLLQIPVDVQIARLVLYGCFFRCLDEALTLAAIMSNREPFVSPMHVRDEATQKKNSFTPKQYRSDVLAALRAYNEWARLQESGQYVVANRFCVDNFLSKPTLLLIQKVRGHLLQSLYNAGVIQVSSGDTSLRFSRGRGVPRELNSNSESLPLLAGLIAIASQPKFAVRTSDVMYRTQQDKNVAIHPSSVNFRRRDKFDREAEGEERQLYAYMEKRQNLSVAGTQGSQAQKYIVTTTRLDPMTYILFGAHEIRATAHGLECDEWLPIGGNVDALDDLRRLKRRIEDCLLRVYEGIVASQNLGLRGRPLSEREHEEEFADADGARPLSAPEVRELGTYTQHIVSILEGYTEEQNPTQSRVGSRSATPLWSPMPRVRDLASGRSTPYSFSRPSTPSRLWRELR</sequence>
<dbReference type="OMA" id="HPHQTVE"/>
<proteinExistence type="predicted"/>
<dbReference type="InterPro" id="IPR014720">
    <property type="entry name" value="dsRBD_dom"/>
</dbReference>
<feature type="compositionally biased region" description="Low complexity" evidence="5">
    <location>
        <begin position="209"/>
        <end position="222"/>
    </location>
</feature>
<dbReference type="CDD" id="cd18791">
    <property type="entry name" value="SF2_C_RHA"/>
    <property type="match status" value="1"/>
</dbReference>
<evidence type="ECO:0000259" key="7">
    <source>
        <dbReference type="PROSITE" id="PS51194"/>
    </source>
</evidence>
<gene>
    <name evidence="8" type="ORF">GLOTRDRAFT_30040</name>
</gene>
<protein>
    <submittedName>
        <fullName evidence="8">p-loop containing nucleoside triphosphate hydrolase protein</fullName>
    </submittedName>
</protein>
<evidence type="ECO:0000313" key="8">
    <source>
        <dbReference type="EMBL" id="EPQ60643.1"/>
    </source>
</evidence>
<dbReference type="eggNOG" id="KOG0920">
    <property type="taxonomic scope" value="Eukaryota"/>
</dbReference>
<keyword evidence="3" id="KW-0347">Helicase</keyword>
<dbReference type="SMART" id="SM00487">
    <property type="entry name" value="DEXDc"/>
    <property type="match status" value="1"/>
</dbReference>
<dbReference type="EMBL" id="KB469296">
    <property type="protein sequence ID" value="EPQ60643.1"/>
    <property type="molecule type" value="Genomic_DNA"/>
</dbReference>
<feature type="compositionally biased region" description="Polar residues" evidence="5">
    <location>
        <begin position="1117"/>
        <end position="1131"/>
    </location>
</feature>
<dbReference type="Proteomes" id="UP000030669">
    <property type="component" value="Unassembled WGS sequence"/>
</dbReference>
<dbReference type="GO" id="GO:0004386">
    <property type="term" value="F:helicase activity"/>
    <property type="evidence" value="ECO:0007669"/>
    <property type="project" value="UniProtKB-KW"/>
</dbReference>
<dbReference type="Pfam" id="PF00271">
    <property type="entry name" value="Helicase_C"/>
    <property type="match status" value="1"/>
</dbReference>
<dbReference type="AlphaFoldDB" id="S7QMG3"/>
<keyword evidence="4" id="KW-0067">ATP-binding</keyword>
<keyword evidence="9" id="KW-1185">Reference proteome</keyword>
<dbReference type="InterPro" id="IPR001650">
    <property type="entry name" value="Helicase_C-like"/>
</dbReference>
<dbReference type="KEGG" id="gtr:GLOTRDRAFT_30040"/>
<feature type="region of interest" description="Disordered" evidence="5">
    <location>
        <begin position="1085"/>
        <end position="1138"/>
    </location>
</feature>
<dbReference type="STRING" id="670483.S7QMG3"/>
<accession>S7QMG3</accession>
<evidence type="ECO:0000256" key="2">
    <source>
        <dbReference type="ARBA" id="ARBA00022801"/>
    </source>
</evidence>
<dbReference type="PANTHER" id="PTHR18934:SF203">
    <property type="entry name" value="ATP-DEPENDENT RNA HELICASE A"/>
    <property type="match status" value="1"/>
</dbReference>
<dbReference type="FunFam" id="1.20.120.1080:FF:000002">
    <property type="entry name" value="Putative ATP-dependent RNA helicase DHX36"/>
    <property type="match status" value="1"/>
</dbReference>
<dbReference type="PANTHER" id="PTHR18934">
    <property type="entry name" value="ATP-DEPENDENT RNA HELICASE"/>
    <property type="match status" value="1"/>
</dbReference>
<dbReference type="Pfam" id="PF00035">
    <property type="entry name" value="dsrm"/>
    <property type="match status" value="1"/>
</dbReference>
<dbReference type="Gene3D" id="1.20.120.1080">
    <property type="match status" value="1"/>
</dbReference>
<dbReference type="GO" id="GO:0016787">
    <property type="term" value="F:hydrolase activity"/>
    <property type="evidence" value="ECO:0007669"/>
    <property type="project" value="UniProtKB-KW"/>
</dbReference>
<organism evidence="8 9">
    <name type="scientific">Gloeophyllum trabeum (strain ATCC 11539 / FP-39264 / Madison 617)</name>
    <name type="common">Brown rot fungus</name>
    <dbReference type="NCBI Taxonomy" id="670483"/>
    <lineage>
        <taxon>Eukaryota</taxon>
        <taxon>Fungi</taxon>
        <taxon>Dikarya</taxon>
        <taxon>Basidiomycota</taxon>
        <taxon>Agaricomycotina</taxon>
        <taxon>Agaricomycetes</taxon>
        <taxon>Gloeophyllales</taxon>
        <taxon>Gloeophyllaceae</taxon>
        <taxon>Gloeophyllum</taxon>
    </lineage>
</organism>
<dbReference type="GeneID" id="19305306"/>
<feature type="domain" description="Helicase ATP-binding" evidence="6">
    <location>
        <begin position="266"/>
        <end position="444"/>
    </location>
</feature>
<keyword evidence="2 8" id="KW-0378">Hydrolase</keyword>